<feature type="domain" description="FAD-binding" evidence="5">
    <location>
        <begin position="9"/>
        <end position="178"/>
    </location>
</feature>
<keyword evidence="3" id="KW-0560">Oxidoreductase</keyword>
<name>A0A9W8RMH3_9HYPO</name>
<dbReference type="OrthoDB" id="655030at2759"/>
<evidence type="ECO:0000313" key="6">
    <source>
        <dbReference type="EMBL" id="KAJ4249082.1"/>
    </source>
</evidence>
<evidence type="ECO:0000313" key="7">
    <source>
        <dbReference type="Proteomes" id="UP001152049"/>
    </source>
</evidence>
<dbReference type="GO" id="GO:0004497">
    <property type="term" value="F:monooxygenase activity"/>
    <property type="evidence" value="ECO:0007669"/>
    <property type="project" value="UniProtKB-KW"/>
</dbReference>
<protein>
    <recommendedName>
        <fullName evidence="5">FAD-binding domain-containing protein</fullName>
    </recommendedName>
</protein>
<comment type="caution">
    <text evidence="6">The sequence shown here is derived from an EMBL/GenBank/DDBJ whole genome shotgun (WGS) entry which is preliminary data.</text>
</comment>
<organism evidence="6 7">
    <name type="scientific">Fusarium torreyae</name>
    <dbReference type="NCBI Taxonomy" id="1237075"/>
    <lineage>
        <taxon>Eukaryota</taxon>
        <taxon>Fungi</taxon>
        <taxon>Dikarya</taxon>
        <taxon>Ascomycota</taxon>
        <taxon>Pezizomycotina</taxon>
        <taxon>Sordariomycetes</taxon>
        <taxon>Hypocreomycetidae</taxon>
        <taxon>Hypocreales</taxon>
        <taxon>Nectriaceae</taxon>
        <taxon>Fusarium</taxon>
    </lineage>
</organism>
<dbReference type="PANTHER" id="PTHR46972:SF1">
    <property type="entry name" value="FAD DEPENDENT OXIDOREDUCTASE DOMAIN-CONTAINING PROTEIN"/>
    <property type="match status" value="1"/>
</dbReference>
<accession>A0A9W8RMH3</accession>
<proteinExistence type="predicted"/>
<dbReference type="SUPFAM" id="SSF51905">
    <property type="entry name" value="FAD/NAD(P)-binding domain"/>
    <property type="match status" value="1"/>
</dbReference>
<evidence type="ECO:0000256" key="2">
    <source>
        <dbReference type="ARBA" id="ARBA00022827"/>
    </source>
</evidence>
<dbReference type="InterPro" id="IPR036188">
    <property type="entry name" value="FAD/NAD-bd_sf"/>
</dbReference>
<dbReference type="PRINTS" id="PR00420">
    <property type="entry name" value="RNGMNOXGNASE"/>
</dbReference>
<evidence type="ECO:0000256" key="1">
    <source>
        <dbReference type="ARBA" id="ARBA00022630"/>
    </source>
</evidence>
<keyword evidence="7" id="KW-1185">Reference proteome</keyword>
<evidence type="ECO:0000256" key="3">
    <source>
        <dbReference type="ARBA" id="ARBA00023002"/>
    </source>
</evidence>
<dbReference type="PANTHER" id="PTHR46972">
    <property type="entry name" value="MONOOXYGENASE ASQM-RELATED"/>
    <property type="match status" value="1"/>
</dbReference>
<dbReference type="Proteomes" id="UP001152049">
    <property type="component" value="Unassembled WGS sequence"/>
</dbReference>
<gene>
    <name evidence="6" type="ORF">NW762_012414</name>
</gene>
<dbReference type="Gene3D" id="3.50.50.60">
    <property type="entry name" value="FAD/NAD(P)-binding domain"/>
    <property type="match status" value="1"/>
</dbReference>
<dbReference type="AlphaFoldDB" id="A0A9W8RMH3"/>
<reference evidence="6" key="1">
    <citation type="submission" date="2022-09" db="EMBL/GenBank/DDBJ databases">
        <title>Fusarium specimens isolated from Avocado Roots.</title>
        <authorList>
            <person name="Stajich J."/>
            <person name="Roper C."/>
            <person name="Heimlech-Rivalta G."/>
        </authorList>
    </citation>
    <scope>NUCLEOTIDE SEQUENCE</scope>
    <source>
        <strain evidence="6">CF00136</strain>
    </source>
</reference>
<keyword evidence="4" id="KW-0503">Monooxygenase</keyword>
<dbReference type="InterPro" id="IPR002938">
    <property type="entry name" value="FAD-bd"/>
</dbReference>
<feature type="domain" description="FAD-binding" evidence="5">
    <location>
        <begin position="306"/>
        <end position="346"/>
    </location>
</feature>
<dbReference type="Pfam" id="PF01494">
    <property type="entry name" value="FAD_binding_3"/>
    <property type="match status" value="2"/>
</dbReference>
<sequence>MAPSTITRAPIAIIGGGPCGLTFARLLEIHNIDYVVYERDIDAKPSFINQGGTLDIHASSGQQALKEAGLFQEFKKVARWDASRVYMQNPTGTVKAVFGEDRNAPEIDRLHLRKLLLDSIPAHKIYWGHGVESIEKEAGNTNTAADYVIRFMNGTSASGFRLIVGADGAWSKVRPLLTPAKPEYSGKVFIDGSISHDNPSYAAALDHAGPGNMLAMGQGKMLAVQQVADRSYRFYMGMDAPEDLDRKPLSMEDTETMRKKFLSSPDFFANWAPPLKEYLANAEGPFRAWPLYRLPVSSLSWKRVPGVTLLGDAAHLSTPLVGEGVNMAMHDALKLARSISKHCDGSKAAGENADDDVASLEHAMEEYEQDMFERGRDHTSRCISRETEFFSQNAAEDFINMIKAAIGPKSNGGEKDAGTKSD</sequence>
<dbReference type="EMBL" id="JAOQAZ010000034">
    <property type="protein sequence ID" value="KAJ4249082.1"/>
    <property type="molecule type" value="Genomic_DNA"/>
</dbReference>
<evidence type="ECO:0000256" key="4">
    <source>
        <dbReference type="ARBA" id="ARBA00023033"/>
    </source>
</evidence>
<dbReference type="GO" id="GO:0071949">
    <property type="term" value="F:FAD binding"/>
    <property type="evidence" value="ECO:0007669"/>
    <property type="project" value="InterPro"/>
</dbReference>
<keyword evidence="2" id="KW-0274">FAD</keyword>
<keyword evidence="1" id="KW-0285">Flavoprotein</keyword>
<evidence type="ECO:0000259" key="5">
    <source>
        <dbReference type="Pfam" id="PF01494"/>
    </source>
</evidence>